<gene>
    <name evidence="1" type="ordered locus">Bind_0834</name>
</gene>
<proteinExistence type="predicted"/>
<name>B2IH71_BEII9</name>
<dbReference type="HOGENOM" id="CLU_562209_0_0_5"/>
<organism evidence="1 2">
    <name type="scientific">Beijerinckia indica subsp. indica (strain ATCC 9039 / DSM 1715 / NCIMB 8712)</name>
    <dbReference type="NCBI Taxonomy" id="395963"/>
    <lineage>
        <taxon>Bacteria</taxon>
        <taxon>Pseudomonadati</taxon>
        <taxon>Pseudomonadota</taxon>
        <taxon>Alphaproteobacteria</taxon>
        <taxon>Hyphomicrobiales</taxon>
        <taxon>Beijerinckiaceae</taxon>
        <taxon>Beijerinckia</taxon>
    </lineage>
</organism>
<evidence type="ECO:0008006" key="3">
    <source>
        <dbReference type="Google" id="ProtNLM"/>
    </source>
</evidence>
<protein>
    <recommendedName>
        <fullName evidence="3">TIGR03016 family PEP-CTERM system-associated outer membrane protein</fullName>
    </recommendedName>
</protein>
<dbReference type="SUPFAM" id="SSF56935">
    <property type="entry name" value="Porins"/>
    <property type="match status" value="1"/>
</dbReference>
<evidence type="ECO:0000313" key="1">
    <source>
        <dbReference type="EMBL" id="ACB94484.1"/>
    </source>
</evidence>
<reference evidence="2" key="1">
    <citation type="submission" date="2008-03" db="EMBL/GenBank/DDBJ databases">
        <title>Complete sequence of chromosome of Beijerinckia indica subsp. indica ATCC 9039.</title>
        <authorList>
            <consortium name="US DOE Joint Genome Institute"/>
            <person name="Copeland A."/>
            <person name="Lucas S."/>
            <person name="Lapidus A."/>
            <person name="Glavina del Rio T."/>
            <person name="Dalin E."/>
            <person name="Tice H."/>
            <person name="Bruce D."/>
            <person name="Goodwin L."/>
            <person name="Pitluck S."/>
            <person name="LaButti K."/>
            <person name="Schmutz J."/>
            <person name="Larimer F."/>
            <person name="Land M."/>
            <person name="Hauser L."/>
            <person name="Kyrpides N."/>
            <person name="Mikhailova N."/>
            <person name="Dunfield P.F."/>
            <person name="Dedysh S.N."/>
            <person name="Liesack W."/>
            <person name="Saw J.H."/>
            <person name="Alam M."/>
            <person name="Chen Y."/>
            <person name="Murrell J.C."/>
            <person name="Richardson P."/>
        </authorList>
    </citation>
    <scope>NUCLEOTIDE SEQUENCE [LARGE SCALE GENOMIC DNA]</scope>
    <source>
        <strain evidence="2">ATCC 9039 / DSM 1715 / NCIMB 8712</strain>
    </source>
</reference>
<reference evidence="1 2" key="2">
    <citation type="journal article" date="2010" name="J. Bacteriol.">
        <title>Complete genome sequence of Beijerinckia indica subsp. indica.</title>
        <authorList>
            <person name="Tamas I."/>
            <person name="Dedysh S.N."/>
            <person name="Liesack W."/>
            <person name="Stott M.B."/>
            <person name="Alam M."/>
            <person name="Murrell J.C."/>
            <person name="Dunfield P.F."/>
        </authorList>
    </citation>
    <scope>NUCLEOTIDE SEQUENCE [LARGE SCALE GENOMIC DNA]</scope>
    <source>
        <strain evidence="2">ATCC 9039 / DSM 1715 / NCIMB 8712</strain>
    </source>
</reference>
<keyword evidence="2" id="KW-1185">Reference proteome</keyword>
<evidence type="ECO:0000313" key="2">
    <source>
        <dbReference type="Proteomes" id="UP000001695"/>
    </source>
</evidence>
<dbReference type="EMBL" id="CP001016">
    <property type="protein sequence ID" value="ACB94484.1"/>
    <property type="molecule type" value="Genomic_DNA"/>
</dbReference>
<dbReference type="Proteomes" id="UP000001695">
    <property type="component" value="Chromosome"/>
</dbReference>
<sequence length="485" mass="52826">MAETNWRSNDGFVPKVMPRISLPFIVLLALLTGAEVHAQEASPQIAAYSPQDVRVLSSSQAGTASQTAAYAPQDARAGPLERDIRTLLYYLGPLDRLPFKLAIDQNVFYNDNIQLIPNNTATPTGFSRSDFYSTTNLNGALKFPIGPHTFFVNGGYGLVRYARNPQLNSDNYHVNGGLAWSLGSHCTGDIIGALASYQAPFYQQDLINQINVVSNLSATAGARCHVADRIYAVAGGGWRQYTNSLSQFTSNNRDQTFESVGLTYEGGALDQFGVRATFIHRVFTDRPAVVDPTLSQSLDQRNYTFNFQRTITPRINVSGSAGVTQVQGHQAVSTSSNTWPIYTVSLSWNLTPKISLGYNLSRAIIAPQGLSSDLQSVNSQLVTIGYQFSPRLSFSAQLGRTDLSNQTLNGGINTNIAFQNQRILLAGLLATYRASPLLSFTGSYYYNDRQDLITGVRATANVFMIGLSYHGNGYYVNGGSGPVID</sequence>
<dbReference type="KEGG" id="bid:Bind_0834"/>
<accession>B2IH71</accession>
<dbReference type="AlphaFoldDB" id="B2IH71"/>